<evidence type="ECO:0000256" key="2">
    <source>
        <dbReference type="ARBA" id="ARBA00007087"/>
    </source>
</evidence>
<proteinExistence type="inferred from homology"/>
<dbReference type="GO" id="GO:0072659">
    <property type="term" value="P:protein localization to plasma membrane"/>
    <property type="evidence" value="ECO:0007669"/>
    <property type="project" value="TreeGrafter"/>
</dbReference>
<dbReference type="PANTHER" id="PTHR14076:SF9">
    <property type="entry name" value="RECEPTOR ACTIVITY-MODIFYING PROTEIN 2"/>
    <property type="match status" value="1"/>
</dbReference>
<evidence type="ECO:0000256" key="4">
    <source>
        <dbReference type="ARBA" id="ARBA00022475"/>
    </source>
</evidence>
<feature type="non-terminal residue" evidence="12">
    <location>
        <position position="180"/>
    </location>
</feature>
<dbReference type="GO" id="GO:0031623">
    <property type="term" value="P:receptor internalization"/>
    <property type="evidence" value="ECO:0007669"/>
    <property type="project" value="TreeGrafter"/>
</dbReference>
<dbReference type="GO" id="GO:0006816">
    <property type="term" value="P:calcium ion transport"/>
    <property type="evidence" value="ECO:0007669"/>
    <property type="project" value="TreeGrafter"/>
</dbReference>
<dbReference type="GO" id="GO:0032870">
    <property type="term" value="P:cellular response to hormone stimulus"/>
    <property type="evidence" value="ECO:0007669"/>
    <property type="project" value="TreeGrafter"/>
</dbReference>
<protein>
    <submittedName>
        <fullName evidence="12">RAMP2 protein</fullName>
    </submittedName>
</protein>
<dbReference type="InterPro" id="IPR038126">
    <property type="entry name" value="RAMP_sf"/>
</dbReference>
<evidence type="ECO:0000313" key="12">
    <source>
        <dbReference type="EMBL" id="NWX94126.1"/>
    </source>
</evidence>
<evidence type="ECO:0000256" key="1">
    <source>
        <dbReference type="ARBA" id="ARBA00004251"/>
    </source>
</evidence>
<reference evidence="12 13" key="1">
    <citation type="submission" date="2019-09" db="EMBL/GenBank/DDBJ databases">
        <title>Bird 10,000 Genomes (B10K) Project - Family phase.</title>
        <authorList>
            <person name="Zhang G."/>
        </authorList>
    </citation>
    <scope>NUCLEOTIDE SEQUENCE [LARGE SCALE GENOMIC DNA]</scope>
    <source>
        <strain evidence="12">B10K-MSB-04</strain>
    </source>
</reference>
<dbReference type="Gene3D" id="1.10.150.510">
    <property type="entry name" value="Receptor activity modifying family"/>
    <property type="match status" value="1"/>
</dbReference>
<evidence type="ECO:0000256" key="11">
    <source>
        <dbReference type="SAM" id="Phobius"/>
    </source>
</evidence>
<dbReference type="EMBL" id="VZSG01001901">
    <property type="protein sequence ID" value="NWX94126.1"/>
    <property type="molecule type" value="Genomic_DNA"/>
</dbReference>
<keyword evidence="9" id="KW-1015">Disulfide bond</keyword>
<dbReference type="GO" id="GO:0005886">
    <property type="term" value="C:plasma membrane"/>
    <property type="evidence" value="ECO:0007669"/>
    <property type="project" value="UniProtKB-SubCell"/>
</dbReference>
<comment type="similarity">
    <text evidence="2">Belongs to the RAMP family.</text>
</comment>
<comment type="caution">
    <text evidence="12">The sequence shown here is derived from an EMBL/GenBank/DDBJ whole genome shotgun (WGS) entry which is preliminary data.</text>
</comment>
<dbReference type="AlphaFoldDB" id="A0A7K7ADP0"/>
<evidence type="ECO:0000256" key="5">
    <source>
        <dbReference type="ARBA" id="ARBA00022692"/>
    </source>
</evidence>
<accession>A0A7K7ADP0</accession>
<evidence type="ECO:0000256" key="7">
    <source>
        <dbReference type="ARBA" id="ARBA00022989"/>
    </source>
</evidence>
<evidence type="ECO:0000256" key="9">
    <source>
        <dbReference type="ARBA" id="ARBA00023157"/>
    </source>
</evidence>
<keyword evidence="3" id="KW-0813">Transport</keyword>
<name>A0A7K7ADP0_9AVES</name>
<dbReference type="PANTHER" id="PTHR14076">
    <property type="entry name" value="RECEPTOR ACTIVITY MODIFYING PROTEIN RAMP"/>
    <property type="match status" value="1"/>
</dbReference>
<dbReference type="Proteomes" id="UP000538817">
    <property type="component" value="Unassembled WGS sequence"/>
</dbReference>
<sequence length="180" mass="19698">SLSCRGSGGLAVSGRAAPLTVLPCTALLGRALSTPGAQAQTLAQDAHTSPPATAINWTAQLVEEMYANISQHCWKLFVELMGNVSAPQLCEWSVISRPYSLLQSCLEDWADRLSYGYPNTLAESYIFQSHHHYFHNCTPPHQVLDPPEDVLLAMIIAPICLIPFLVTLVIWRSKDGKAQP</sequence>
<dbReference type="GO" id="GO:0007186">
    <property type="term" value="P:G protein-coupled receptor signaling pathway"/>
    <property type="evidence" value="ECO:0007669"/>
    <property type="project" value="TreeGrafter"/>
</dbReference>
<keyword evidence="4" id="KW-1003">Cell membrane</keyword>
<keyword evidence="13" id="KW-1185">Reference proteome</keyword>
<evidence type="ECO:0000256" key="8">
    <source>
        <dbReference type="ARBA" id="ARBA00023136"/>
    </source>
</evidence>
<gene>
    <name evidence="12" type="primary">Ramp2</name>
    <name evidence="12" type="ORF">NOTPEN_R12516</name>
</gene>
<keyword evidence="6" id="KW-0732">Signal</keyword>
<dbReference type="GO" id="GO:0043235">
    <property type="term" value="C:receptor complex"/>
    <property type="evidence" value="ECO:0007669"/>
    <property type="project" value="TreeGrafter"/>
</dbReference>
<dbReference type="GO" id="GO:0001525">
    <property type="term" value="P:angiogenesis"/>
    <property type="evidence" value="ECO:0007669"/>
    <property type="project" value="TreeGrafter"/>
</dbReference>
<dbReference type="GO" id="GO:0009986">
    <property type="term" value="C:cell surface"/>
    <property type="evidence" value="ECO:0007669"/>
    <property type="project" value="TreeGrafter"/>
</dbReference>
<keyword evidence="5 11" id="KW-0812">Transmembrane</keyword>
<dbReference type="GO" id="GO:0015026">
    <property type="term" value="F:coreceptor activity"/>
    <property type="evidence" value="ECO:0007669"/>
    <property type="project" value="InterPro"/>
</dbReference>
<keyword evidence="8 11" id="KW-0472">Membrane</keyword>
<evidence type="ECO:0000256" key="3">
    <source>
        <dbReference type="ARBA" id="ARBA00022448"/>
    </source>
</evidence>
<dbReference type="GO" id="GO:0008277">
    <property type="term" value="P:regulation of G protein-coupled receptor signaling pathway"/>
    <property type="evidence" value="ECO:0007669"/>
    <property type="project" value="InterPro"/>
</dbReference>
<dbReference type="InterPro" id="IPR006985">
    <property type="entry name" value="RAMP"/>
</dbReference>
<feature type="transmembrane region" description="Helical" evidence="11">
    <location>
        <begin position="150"/>
        <end position="171"/>
    </location>
</feature>
<keyword evidence="10" id="KW-0675">Receptor</keyword>
<dbReference type="Pfam" id="PF04901">
    <property type="entry name" value="RAMP"/>
    <property type="match status" value="1"/>
</dbReference>
<evidence type="ECO:0000256" key="10">
    <source>
        <dbReference type="ARBA" id="ARBA00023170"/>
    </source>
</evidence>
<comment type="subcellular location">
    <subcellularLocation>
        <location evidence="1">Cell membrane</location>
        <topology evidence="1">Single-pass type I membrane protein</topology>
    </subcellularLocation>
</comment>
<evidence type="ECO:0000313" key="13">
    <source>
        <dbReference type="Proteomes" id="UP000538817"/>
    </source>
</evidence>
<feature type="non-terminal residue" evidence="12">
    <location>
        <position position="1"/>
    </location>
</feature>
<keyword evidence="7 11" id="KW-1133">Transmembrane helix</keyword>
<organism evidence="12 13">
    <name type="scientific">Nothoprocta pentlandii</name>
    <dbReference type="NCBI Taxonomy" id="2585814"/>
    <lineage>
        <taxon>Eukaryota</taxon>
        <taxon>Metazoa</taxon>
        <taxon>Chordata</taxon>
        <taxon>Craniata</taxon>
        <taxon>Vertebrata</taxon>
        <taxon>Euteleostomi</taxon>
        <taxon>Archelosauria</taxon>
        <taxon>Archosauria</taxon>
        <taxon>Dinosauria</taxon>
        <taxon>Saurischia</taxon>
        <taxon>Theropoda</taxon>
        <taxon>Coelurosauria</taxon>
        <taxon>Aves</taxon>
        <taxon>Palaeognathae</taxon>
        <taxon>Tinamiformes</taxon>
        <taxon>Tinamidae</taxon>
        <taxon>Nothoprocta</taxon>
    </lineage>
</organism>
<evidence type="ECO:0000256" key="6">
    <source>
        <dbReference type="ARBA" id="ARBA00022729"/>
    </source>
</evidence>
<dbReference type="GO" id="GO:0006886">
    <property type="term" value="P:intracellular protein transport"/>
    <property type="evidence" value="ECO:0007669"/>
    <property type="project" value="InterPro"/>
</dbReference>